<reference evidence="1 2" key="1">
    <citation type="submission" date="2023-07" db="EMBL/GenBank/DDBJ databases">
        <authorList>
            <person name="Girao M."/>
            <person name="Carvalho M.F."/>
        </authorList>
    </citation>
    <scope>NUCLEOTIDE SEQUENCE [LARGE SCALE GENOMIC DNA]</scope>
    <source>
        <strain evidence="1 2">66/93</strain>
    </source>
</reference>
<dbReference type="Pfam" id="PF13707">
    <property type="entry name" value="RloB"/>
    <property type="match status" value="1"/>
</dbReference>
<accession>A0ABU7KQJ0</accession>
<evidence type="ECO:0000313" key="2">
    <source>
        <dbReference type="Proteomes" id="UP001348641"/>
    </source>
</evidence>
<proteinExistence type="predicted"/>
<name>A0ABU7KQJ0_9ACTN</name>
<protein>
    <submittedName>
        <fullName evidence="1">RloB family protein</fullName>
    </submittedName>
</protein>
<sequence>MSKRAKRERETRLERRRPLREERPVYLVVCEGETEKAYFDGMKRHPDVHMHTVHVRRSKRPQREVVVRSAAEAEQDEYTQIWAVFDTDGEDVTALVAEARRSGVEAAHSTPTFETWLILHFKDHRSALVDGARAVGALKALLPRWTKGGTRFEDFSDGLVDACARAERLPPGGDPGTRVHLLVGAVLRP</sequence>
<dbReference type="Proteomes" id="UP001348641">
    <property type="component" value="Unassembled WGS sequence"/>
</dbReference>
<evidence type="ECO:0000313" key="1">
    <source>
        <dbReference type="EMBL" id="MEE2051542.1"/>
    </source>
</evidence>
<dbReference type="EMBL" id="JAUUCC010000031">
    <property type="protein sequence ID" value="MEE2051542.1"/>
    <property type="molecule type" value="Genomic_DNA"/>
</dbReference>
<gene>
    <name evidence="1" type="ORF">Q8A49_13670</name>
</gene>
<dbReference type="RefSeq" id="WP_330158657.1">
    <property type="nucleotide sequence ID" value="NZ_BAAAJA010000018.1"/>
</dbReference>
<dbReference type="InterPro" id="IPR025591">
    <property type="entry name" value="RloB"/>
</dbReference>
<comment type="caution">
    <text evidence="1">The sequence shown here is derived from an EMBL/GenBank/DDBJ whole genome shotgun (WGS) entry which is preliminary data.</text>
</comment>
<organism evidence="1 2">
    <name type="scientific">Nocardiopsis tropica</name>
    <dbReference type="NCBI Taxonomy" id="109330"/>
    <lineage>
        <taxon>Bacteria</taxon>
        <taxon>Bacillati</taxon>
        <taxon>Actinomycetota</taxon>
        <taxon>Actinomycetes</taxon>
        <taxon>Streptosporangiales</taxon>
        <taxon>Nocardiopsidaceae</taxon>
        <taxon>Nocardiopsis</taxon>
    </lineage>
</organism>